<dbReference type="Pfam" id="PF00698">
    <property type="entry name" value="Acyl_transf_1"/>
    <property type="match status" value="1"/>
</dbReference>
<comment type="caution">
    <text evidence="12">The sequence shown here is derived from an EMBL/GenBank/DDBJ whole genome shotgun (WGS) entry which is preliminary data.</text>
</comment>
<dbReference type="GO" id="GO:0044550">
    <property type="term" value="P:secondary metabolite biosynthetic process"/>
    <property type="evidence" value="ECO:0007669"/>
    <property type="project" value="TreeGrafter"/>
</dbReference>
<feature type="non-terminal residue" evidence="12">
    <location>
        <position position="1"/>
    </location>
</feature>
<evidence type="ECO:0000256" key="5">
    <source>
        <dbReference type="ARBA" id="ARBA00023002"/>
    </source>
</evidence>
<keyword evidence="6" id="KW-0511">Multifunctional enzyme</keyword>
<dbReference type="Pfam" id="PF21089">
    <property type="entry name" value="PKS_DH_N"/>
    <property type="match status" value="1"/>
</dbReference>
<feature type="region of interest" description="C-terminal hotdog fold" evidence="7">
    <location>
        <begin position="1101"/>
        <end position="1255"/>
    </location>
</feature>
<dbReference type="InterPro" id="IPR020806">
    <property type="entry name" value="PKS_PP-bd"/>
</dbReference>
<dbReference type="InterPro" id="IPR006162">
    <property type="entry name" value="Ppantetheine_attach_site"/>
</dbReference>
<dbReference type="InterPro" id="IPR049900">
    <property type="entry name" value="PKS_mFAS_DH"/>
</dbReference>
<dbReference type="InterPro" id="IPR016035">
    <property type="entry name" value="Acyl_Trfase/lysoPLipase"/>
</dbReference>
<evidence type="ECO:0000313" key="13">
    <source>
        <dbReference type="Proteomes" id="UP001392437"/>
    </source>
</evidence>
<dbReference type="InterPro" id="IPR020841">
    <property type="entry name" value="PKS_Beta-ketoAc_synthase_dom"/>
</dbReference>
<organism evidence="12 13">
    <name type="scientific">Apiospora kogelbergensis</name>
    <dbReference type="NCBI Taxonomy" id="1337665"/>
    <lineage>
        <taxon>Eukaryota</taxon>
        <taxon>Fungi</taxon>
        <taxon>Dikarya</taxon>
        <taxon>Ascomycota</taxon>
        <taxon>Pezizomycotina</taxon>
        <taxon>Sordariomycetes</taxon>
        <taxon>Xylariomycetidae</taxon>
        <taxon>Amphisphaeriales</taxon>
        <taxon>Apiosporaceae</taxon>
        <taxon>Apiospora</taxon>
    </lineage>
</organism>
<name>A0AAW0QCC4_9PEZI</name>
<dbReference type="InterPro" id="IPR029063">
    <property type="entry name" value="SAM-dependent_MTases_sf"/>
</dbReference>
<evidence type="ECO:0000313" key="12">
    <source>
        <dbReference type="EMBL" id="KAK8099991.1"/>
    </source>
</evidence>
<dbReference type="SMART" id="SM00826">
    <property type="entry name" value="PKS_DH"/>
    <property type="match status" value="1"/>
</dbReference>
<dbReference type="Gene3D" id="3.40.47.10">
    <property type="match status" value="1"/>
</dbReference>
<keyword evidence="2" id="KW-0597">Phosphoprotein</keyword>
<dbReference type="GO" id="GO:0004315">
    <property type="term" value="F:3-oxoacyl-[acyl-carrier-protein] synthase activity"/>
    <property type="evidence" value="ECO:0007669"/>
    <property type="project" value="InterPro"/>
</dbReference>
<proteinExistence type="predicted"/>
<feature type="active site" description="Proton acceptor; for dehydratase activity" evidence="7">
    <location>
        <position position="981"/>
    </location>
</feature>
<evidence type="ECO:0000259" key="10">
    <source>
        <dbReference type="PROSITE" id="PS52004"/>
    </source>
</evidence>
<dbReference type="PROSITE" id="PS52019">
    <property type="entry name" value="PKS_MFAS_DH"/>
    <property type="match status" value="1"/>
</dbReference>
<feature type="region of interest" description="Disordered" evidence="8">
    <location>
        <begin position="2514"/>
        <end position="2547"/>
    </location>
</feature>
<evidence type="ECO:0000256" key="2">
    <source>
        <dbReference type="ARBA" id="ARBA00022553"/>
    </source>
</evidence>
<dbReference type="Pfam" id="PF14765">
    <property type="entry name" value="PS-DH"/>
    <property type="match status" value="1"/>
</dbReference>
<keyword evidence="5" id="KW-0560">Oxidoreductase</keyword>
<dbReference type="SUPFAM" id="SSF55048">
    <property type="entry name" value="Probable ACP-binding domain of malonyl-CoA ACP transacylase"/>
    <property type="match status" value="1"/>
</dbReference>
<evidence type="ECO:0000256" key="4">
    <source>
        <dbReference type="ARBA" id="ARBA00022679"/>
    </source>
</evidence>
<dbReference type="GO" id="GO:0008168">
    <property type="term" value="F:methyltransferase activity"/>
    <property type="evidence" value="ECO:0007669"/>
    <property type="project" value="UniProtKB-KW"/>
</dbReference>
<keyword evidence="4" id="KW-0808">Transferase</keyword>
<keyword evidence="13" id="KW-1185">Reference proteome</keyword>
<dbReference type="Pfam" id="PF08242">
    <property type="entry name" value="Methyltransf_12"/>
    <property type="match status" value="1"/>
</dbReference>
<accession>A0AAW0QCC4</accession>
<dbReference type="PANTHER" id="PTHR43775">
    <property type="entry name" value="FATTY ACID SYNTHASE"/>
    <property type="match status" value="1"/>
</dbReference>
<dbReference type="SUPFAM" id="SSF53335">
    <property type="entry name" value="S-adenosyl-L-methionine-dependent methyltransferases"/>
    <property type="match status" value="1"/>
</dbReference>
<evidence type="ECO:0000256" key="1">
    <source>
        <dbReference type="ARBA" id="ARBA00022450"/>
    </source>
</evidence>
<feature type="domain" description="Carrier" evidence="9">
    <location>
        <begin position="2420"/>
        <end position="2495"/>
    </location>
</feature>
<dbReference type="Gene3D" id="3.10.129.110">
    <property type="entry name" value="Polyketide synthase dehydratase"/>
    <property type="match status" value="1"/>
</dbReference>
<sequence length="2572" mass="278552">PTLVTAMLEPIAILGTGCRFPGGADTASKLWSVIHHPRNLSRKPSADRFNVDAFYHPDGMHHGTTNATHSYFLDDDADKRAVEQFDAAFFSIQAAEAEAMDPQQRLLLEVVYDGLCASGQRLEALRGSDTAVYVGMMCDDYNTMVRRDWETLPRYTATGLCRAIHSNRVSYFFDWHGPSETVDTACSSSLIALDHAVQALRSGKAKMAVAAGTNLILTPDMYISESKLGMLSPTGRCAMWDIAADGYTRGEGVVAVFVKTLSQAVADNDPIQCIIRETAVNQDGRTQGLTMPNSAAQAALVRSCYARAGLDPVNRQEDRPQFFHAHGTGTQAGDAQEAAAISKTFFPDGLPAPDAKLLVGSIKTIIGHTEGAAGLASVVGTMRAIKNRIIPPNLHFQELSPKVAPFYTHLKIPSSPEPWIVKEGVARRASVNSFGFGGTNAHCILEEYVPSATQREPVRVNFTPLTFSAATATALRSMLSQHLAYTESNPEARLDDIAYTLQHRRSTLAHRAAIVATTTEQALQSLYDATSKDIIEDSSRSKLHLGPAKILGIFTGQGAQWPRMGAEMVEKSPFALACIDRLDKSLQTLPTEKDRPIWTLKEQLLAGPETSRITEALLSQPLCAAIQILLVDILKAAGVSFTAVVGHSSGEIGAAYAAGLLSAHDAIRIAYFRGVHAKLASSTSPRGPHGAMLAVGTSYSEARRLCEESFGGRLHVAAVNSDSSVTLSGDEDAIDEAQQALSIEGTFARKLKVDTAYHSPHMDACARPYLASLEGCGIAPLSGGGDRPLWFSSVHEGEVMSRANLTNHYWVDNMCNTVLFAPALLQSTQACGPFDLAVEVGPHPALKGPASSVVDGEGSGASIPYTGLLNRGSSDVQQLSKSLGYIWTNLGSNSVDFAATQRLLSGNKTLSAAVSDLPPYPFDHVHSYWMNNRLSNHFRQRTAVHGPHPLLGAPCHEAVTSGEFQWRNILRPSEIGWLKGHLLQGQIVFPATGYLCMAIEAMKTRLIDLVPGTSISLFSLSAVELPHAITFEDDAASVETIFSITSIQLNDKELAANWACYSSTKEGSGKSVLNAKGSATCILSGPQQDTLPLVWTDPYNLTSVDRGAFYRNLSDIGYGYSEPFCGLSDIRRKLAYSEGTVSDQSGSEWEDDMLVHPGTLDSALQTLFAAWSHPGGPKLWSLHVPVSFSSVVINPYFTPDGPAGKQSSLRYEARVRSDHDSRIVGDIYLSTEDSSHAFVQVEGASLVPFSPASHRDDTPLFSRFHYYTAAPDGLLAAAGELLSQHDIQMYKDVDRISYWFARNASSSIPATERHGLLSHYQRYLKWCDRMVDMVTRGLHPKVSAACNADSREDVALILASYADRKDFRFVEVVGDNLMPVIREGNTMLDVINQDGLLHAFYAENSICSGPTGRWLAEIIAQISHRFPGLRILEVGAGTGATTSLVLRALDGAYASYTFTDISSGFFLPAEELFGGQNNSLNFKTFNMEKDPTIQGYVESTYDVIIAVNVLHVSSDMKATLNNIRRLLKPGGYLVTGELTSTDLLFSGMTVGTLPGWWIGAETGRPWGPLFTLDQWDALLKETGFSGIDTVTPDIGESLPISVFVSQAMDDRVALLRQPLEVKEHPTGVRTDAVAIIGGVTWPVYTLGREVSDVIGPRFLRKELFKNVEDFACSDLARTDGAVTVLSLTDLEKPFLEDMTETKFEALKTLFASAGTMVWVTCGSREDKPFSGMMTGLTNTVKTEQPHLNVQMYDLDYNSGGIHTNTARDLAETVLRQVFLHHQGSNTDMLLWTAEPQVFIENGRELITRLVPDKERNDRYNSNSREVLTTIDPASDGVRLQGVTHGAERAIGIQKRSPLMETKLYGSEIRAVNVTHSVLQSIAISGICGFIRLCAGVERNTNENVLALTSCDESPTIVPATSCITLKEPPTPSRLIAVCALLIADYILRSAPIGSTVVVNDAEAAVQAALEEKRNEKRVDLVFTTSQLLPKSRAEKSVFLHSHSPRHAIGDVVAASTAVFIHFSRGANSDRVAELIKQSLPQGCLRLEEDLLLSHEVSHLTRHEGLGHLLEQTYNQAFHLEVPETRTITLGNVPCHKGVGEQLSVVDWLADASVMAKVRPIDSGLRLRGDRTYLLLGMAGEIGQSIAEWMVCHGARCIVLSSRSPKVNPRFIGEMEKQYGATIKPLAIDITSRESLWAAHATMAATLPPIAGVVNGALVLDDSLFASMDFEQYTKVTRPKVLGTQLLDELFYADATLEFFIVASSIASVIGWSGQSNYTAANDFMTSLVAQRRKRGVAGSAICIPAVLGIGYAAHSDTFDFDAFAALGYINIGEEELHSLFAEGILASRPGAHEKGAAQVAMGVNYLPVGFQAPHAHRRDIKFSHFLLYNEDGAGTKSAQGATERVMEQLQRAKGPDDYVAIVSDAFLLYLRRLLRIPAEQSLTDTETLVELGVDSLVAVDIRSWFSKEVGVHVATLKVLGGGTIASLVAGSVAGAFALPDAGLGPQLSEVAKVPEALEESKSVSSSDKEPSSDEPSREHSPGVHPLLDVQQSLVDAASTSTLASSVSVVTKK</sequence>
<feature type="domain" description="Ketosynthase family 3 (KS3)" evidence="10">
    <location>
        <begin position="8"/>
        <end position="447"/>
    </location>
</feature>
<dbReference type="SUPFAM" id="SSF53901">
    <property type="entry name" value="Thiolase-like"/>
    <property type="match status" value="1"/>
</dbReference>
<dbReference type="InterPro" id="IPR020807">
    <property type="entry name" value="PKS_DH"/>
</dbReference>
<keyword evidence="3" id="KW-0489">Methyltransferase</keyword>
<dbReference type="InterPro" id="IPR036291">
    <property type="entry name" value="NAD(P)-bd_dom_sf"/>
</dbReference>
<feature type="active site" description="Proton donor; for dehydratase activity" evidence="7">
    <location>
        <position position="1161"/>
    </location>
</feature>
<dbReference type="InterPro" id="IPR042104">
    <property type="entry name" value="PKS_dehydratase_sf"/>
</dbReference>
<dbReference type="SMART" id="SM00827">
    <property type="entry name" value="PKS_AT"/>
    <property type="match status" value="1"/>
</dbReference>
<feature type="domain" description="PKS/mFAS DH" evidence="11">
    <location>
        <begin position="948"/>
        <end position="1255"/>
    </location>
</feature>
<dbReference type="Pfam" id="PF08659">
    <property type="entry name" value="KR"/>
    <property type="match status" value="1"/>
</dbReference>
<dbReference type="InterPro" id="IPR013968">
    <property type="entry name" value="PKS_KR"/>
</dbReference>
<evidence type="ECO:0000259" key="9">
    <source>
        <dbReference type="PROSITE" id="PS50075"/>
    </source>
</evidence>
<dbReference type="InterPro" id="IPR018201">
    <property type="entry name" value="Ketoacyl_synth_AS"/>
</dbReference>
<dbReference type="PROSITE" id="PS52004">
    <property type="entry name" value="KS3_2"/>
    <property type="match status" value="1"/>
</dbReference>
<dbReference type="InterPro" id="IPR050091">
    <property type="entry name" value="PKS_NRPS_Biosynth_Enz"/>
</dbReference>
<dbReference type="InterPro" id="IPR049552">
    <property type="entry name" value="PKS_DH_N"/>
</dbReference>
<dbReference type="PROSITE" id="PS50075">
    <property type="entry name" value="CARRIER"/>
    <property type="match status" value="1"/>
</dbReference>
<dbReference type="EMBL" id="JAQQWP010000009">
    <property type="protein sequence ID" value="KAK8099991.1"/>
    <property type="molecule type" value="Genomic_DNA"/>
</dbReference>
<dbReference type="CDD" id="cd00833">
    <property type="entry name" value="PKS"/>
    <property type="match status" value="1"/>
</dbReference>
<dbReference type="Pfam" id="PF22621">
    <property type="entry name" value="CurL-like_PKS_C"/>
    <property type="match status" value="1"/>
</dbReference>
<feature type="compositionally biased region" description="Basic and acidic residues" evidence="8">
    <location>
        <begin position="2518"/>
        <end position="2541"/>
    </location>
</feature>
<dbReference type="InterPro" id="IPR016039">
    <property type="entry name" value="Thiolase-like"/>
</dbReference>
<dbReference type="SMART" id="SM00825">
    <property type="entry name" value="PKS_KS"/>
    <property type="match status" value="1"/>
</dbReference>
<dbReference type="SMART" id="SM00823">
    <property type="entry name" value="PKS_PP"/>
    <property type="match status" value="1"/>
</dbReference>
<dbReference type="SUPFAM" id="SSF52151">
    <property type="entry name" value="FabD/lysophospholipase-like"/>
    <property type="match status" value="1"/>
</dbReference>
<dbReference type="InterPro" id="IPR014030">
    <property type="entry name" value="Ketoacyl_synth_N"/>
</dbReference>
<dbReference type="InterPro" id="IPR016036">
    <property type="entry name" value="Malonyl_transacylase_ACP-bd"/>
</dbReference>
<evidence type="ECO:0000259" key="11">
    <source>
        <dbReference type="PROSITE" id="PS52019"/>
    </source>
</evidence>
<dbReference type="Gene3D" id="3.40.366.10">
    <property type="entry name" value="Malonyl-Coenzyme A Acyl Carrier Protein, domain 2"/>
    <property type="match status" value="1"/>
</dbReference>
<feature type="region of interest" description="N-terminal hotdog fold" evidence="7">
    <location>
        <begin position="948"/>
        <end position="1086"/>
    </location>
</feature>
<dbReference type="InterPro" id="IPR013217">
    <property type="entry name" value="Methyltransf_12"/>
</dbReference>
<dbReference type="Gene3D" id="1.10.1200.10">
    <property type="entry name" value="ACP-like"/>
    <property type="match status" value="1"/>
</dbReference>
<protein>
    <submittedName>
        <fullName evidence="12">Polyketide synthase PksB</fullName>
    </submittedName>
</protein>
<gene>
    <name evidence="12" type="ORF">PG999_010365</name>
</gene>
<evidence type="ECO:0000256" key="8">
    <source>
        <dbReference type="SAM" id="MobiDB-lite"/>
    </source>
</evidence>
<dbReference type="GO" id="GO:0004312">
    <property type="term" value="F:fatty acid synthase activity"/>
    <property type="evidence" value="ECO:0007669"/>
    <property type="project" value="TreeGrafter"/>
</dbReference>
<dbReference type="InterPro" id="IPR049551">
    <property type="entry name" value="PKS_DH_C"/>
</dbReference>
<dbReference type="PROSITE" id="PS00606">
    <property type="entry name" value="KS3_1"/>
    <property type="match status" value="1"/>
</dbReference>
<dbReference type="GO" id="GO:0006633">
    <property type="term" value="P:fatty acid biosynthetic process"/>
    <property type="evidence" value="ECO:0007669"/>
    <property type="project" value="InterPro"/>
</dbReference>
<dbReference type="InterPro" id="IPR057326">
    <property type="entry name" value="KR_dom"/>
</dbReference>
<dbReference type="CDD" id="cd02440">
    <property type="entry name" value="AdoMet_MTases"/>
    <property type="match status" value="1"/>
</dbReference>
<dbReference type="PANTHER" id="PTHR43775:SF20">
    <property type="entry name" value="HYBRID PKS-NRPS SYNTHETASE APDA"/>
    <property type="match status" value="1"/>
</dbReference>
<dbReference type="SMART" id="SM00822">
    <property type="entry name" value="PKS_KR"/>
    <property type="match status" value="1"/>
</dbReference>
<dbReference type="Gene3D" id="3.40.50.720">
    <property type="entry name" value="NAD(P)-binding Rossmann-like Domain"/>
    <property type="match status" value="2"/>
</dbReference>
<dbReference type="InterPro" id="IPR014031">
    <property type="entry name" value="Ketoacyl_synth_C"/>
</dbReference>
<dbReference type="GO" id="GO:0032259">
    <property type="term" value="P:methylation"/>
    <property type="evidence" value="ECO:0007669"/>
    <property type="project" value="UniProtKB-KW"/>
</dbReference>
<evidence type="ECO:0000256" key="6">
    <source>
        <dbReference type="ARBA" id="ARBA00023268"/>
    </source>
</evidence>
<evidence type="ECO:0000256" key="3">
    <source>
        <dbReference type="ARBA" id="ARBA00022603"/>
    </source>
</evidence>
<dbReference type="GO" id="GO:0031177">
    <property type="term" value="F:phosphopantetheine binding"/>
    <property type="evidence" value="ECO:0007669"/>
    <property type="project" value="InterPro"/>
</dbReference>
<dbReference type="GO" id="GO:0016491">
    <property type="term" value="F:oxidoreductase activity"/>
    <property type="evidence" value="ECO:0007669"/>
    <property type="project" value="UniProtKB-KW"/>
</dbReference>
<dbReference type="InterPro" id="IPR014043">
    <property type="entry name" value="Acyl_transferase_dom"/>
</dbReference>
<dbReference type="Pfam" id="PF02801">
    <property type="entry name" value="Ketoacyl-synt_C"/>
    <property type="match status" value="1"/>
</dbReference>
<reference evidence="12 13" key="1">
    <citation type="submission" date="2023-01" db="EMBL/GenBank/DDBJ databases">
        <title>Analysis of 21 Apiospora genomes using comparative genomics revels a genus with tremendous synthesis potential of carbohydrate active enzymes and secondary metabolites.</title>
        <authorList>
            <person name="Sorensen T."/>
        </authorList>
    </citation>
    <scope>NUCLEOTIDE SEQUENCE [LARGE SCALE GENOMIC DNA]</scope>
    <source>
        <strain evidence="12 13">CBS 117206</strain>
    </source>
</reference>
<dbReference type="SUPFAM" id="SSF51735">
    <property type="entry name" value="NAD(P)-binding Rossmann-fold domains"/>
    <property type="match status" value="1"/>
</dbReference>
<dbReference type="Pfam" id="PF00550">
    <property type="entry name" value="PP-binding"/>
    <property type="match status" value="1"/>
</dbReference>
<dbReference type="InterPro" id="IPR001227">
    <property type="entry name" value="Ac_transferase_dom_sf"/>
</dbReference>
<dbReference type="SUPFAM" id="SSF47336">
    <property type="entry name" value="ACP-like"/>
    <property type="match status" value="1"/>
</dbReference>
<dbReference type="InterPro" id="IPR036736">
    <property type="entry name" value="ACP-like_sf"/>
</dbReference>
<evidence type="ECO:0000256" key="7">
    <source>
        <dbReference type="PROSITE-ProRule" id="PRU01363"/>
    </source>
</evidence>
<dbReference type="PROSITE" id="PS00012">
    <property type="entry name" value="PHOSPHOPANTETHEINE"/>
    <property type="match status" value="1"/>
</dbReference>
<dbReference type="InterPro" id="IPR009081">
    <property type="entry name" value="PP-bd_ACP"/>
</dbReference>
<keyword evidence="1" id="KW-0596">Phosphopantetheine</keyword>
<dbReference type="Pfam" id="PF00109">
    <property type="entry name" value="ketoacyl-synt"/>
    <property type="match status" value="1"/>
</dbReference>
<dbReference type="Gene3D" id="3.40.50.150">
    <property type="entry name" value="Vaccinia Virus protein VP39"/>
    <property type="match status" value="1"/>
</dbReference>
<dbReference type="Proteomes" id="UP001392437">
    <property type="component" value="Unassembled WGS sequence"/>
</dbReference>